<sequence length="83" mass="10302">MTDDKDVLRYLWFGQIQACLTLYRDEITESEAEPYYFLGPLVRKSWNILQKIMDFYTYLLEYIRQQWNDLSFRSWMQMDNCIH</sequence>
<dbReference type="Bgee" id="ENSMODG00000044837">
    <property type="expression patterns" value="Expressed in lung and 4 other cell types or tissues"/>
</dbReference>
<reference evidence="1" key="3">
    <citation type="submission" date="2025-09" db="UniProtKB">
        <authorList>
            <consortium name="Ensembl"/>
        </authorList>
    </citation>
    <scope>IDENTIFICATION</scope>
</reference>
<reference evidence="1" key="2">
    <citation type="submission" date="2025-08" db="UniProtKB">
        <authorList>
            <consortium name="Ensembl"/>
        </authorList>
    </citation>
    <scope>IDENTIFICATION</scope>
</reference>
<dbReference type="GeneTree" id="ENSGT00940000172994"/>
<proteinExistence type="predicted"/>
<name>A0A5F8G931_MONDO</name>
<keyword evidence="2" id="KW-1185">Reference proteome</keyword>
<evidence type="ECO:0000313" key="1">
    <source>
        <dbReference type="Ensembl" id="ENSMODP00000044005.1"/>
    </source>
</evidence>
<evidence type="ECO:0000313" key="2">
    <source>
        <dbReference type="Proteomes" id="UP000002280"/>
    </source>
</evidence>
<dbReference type="Ensembl" id="ENSMODT00000061952.1">
    <property type="protein sequence ID" value="ENSMODP00000044005.1"/>
    <property type="gene ID" value="ENSMODG00000044837.1"/>
</dbReference>
<dbReference type="AlphaFoldDB" id="A0A5F8G931"/>
<dbReference type="InParanoid" id="A0A5F8G931"/>
<organism evidence="1 2">
    <name type="scientific">Monodelphis domestica</name>
    <name type="common">Gray short-tailed opossum</name>
    <dbReference type="NCBI Taxonomy" id="13616"/>
    <lineage>
        <taxon>Eukaryota</taxon>
        <taxon>Metazoa</taxon>
        <taxon>Chordata</taxon>
        <taxon>Craniata</taxon>
        <taxon>Vertebrata</taxon>
        <taxon>Euteleostomi</taxon>
        <taxon>Mammalia</taxon>
        <taxon>Metatheria</taxon>
        <taxon>Didelphimorphia</taxon>
        <taxon>Didelphidae</taxon>
        <taxon>Monodelphis</taxon>
    </lineage>
</organism>
<accession>A0A5F8G931</accession>
<reference evidence="1 2" key="1">
    <citation type="journal article" date="2007" name="Nature">
        <title>Genome of the marsupial Monodelphis domestica reveals innovation in non-coding sequences.</title>
        <authorList>
            <person name="Mikkelsen T.S."/>
            <person name="Wakefield M.J."/>
            <person name="Aken B."/>
            <person name="Amemiya C.T."/>
            <person name="Chang J.L."/>
            <person name="Duke S."/>
            <person name="Garber M."/>
            <person name="Gentles A.J."/>
            <person name="Goodstadt L."/>
            <person name="Heger A."/>
            <person name="Jurka J."/>
            <person name="Kamal M."/>
            <person name="Mauceli E."/>
            <person name="Searle S.M."/>
            <person name="Sharpe T."/>
            <person name="Baker M.L."/>
            <person name="Batzer M.A."/>
            <person name="Benos P.V."/>
            <person name="Belov K."/>
            <person name="Clamp M."/>
            <person name="Cook A."/>
            <person name="Cuff J."/>
            <person name="Das R."/>
            <person name="Davidow L."/>
            <person name="Deakin J.E."/>
            <person name="Fazzari M.J."/>
            <person name="Glass J.L."/>
            <person name="Grabherr M."/>
            <person name="Greally J.M."/>
            <person name="Gu W."/>
            <person name="Hore T.A."/>
            <person name="Huttley G.A."/>
            <person name="Kleber M."/>
            <person name="Jirtle R.L."/>
            <person name="Koina E."/>
            <person name="Lee J.T."/>
            <person name="Mahony S."/>
            <person name="Marra M.A."/>
            <person name="Miller R.D."/>
            <person name="Nicholls R.D."/>
            <person name="Oda M."/>
            <person name="Papenfuss A.T."/>
            <person name="Parra Z.E."/>
            <person name="Pollock D.D."/>
            <person name="Ray D.A."/>
            <person name="Schein J.E."/>
            <person name="Speed T.P."/>
            <person name="Thompson K."/>
            <person name="VandeBerg J.L."/>
            <person name="Wade C.M."/>
            <person name="Walker J.A."/>
            <person name="Waters P.D."/>
            <person name="Webber C."/>
            <person name="Weidman J.R."/>
            <person name="Xie X."/>
            <person name="Zody M.C."/>
            <person name="Baldwin J."/>
            <person name="Abdouelleil A."/>
            <person name="Abdulkadir J."/>
            <person name="Abebe A."/>
            <person name="Abera B."/>
            <person name="Abreu J."/>
            <person name="Acer S.C."/>
            <person name="Aftuck L."/>
            <person name="Alexander A."/>
            <person name="An P."/>
            <person name="Anderson E."/>
            <person name="Anderson S."/>
            <person name="Arachi H."/>
            <person name="Azer M."/>
            <person name="Bachantsang P."/>
            <person name="Barry A."/>
            <person name="Bayul T."/>
            <person name="Berlin A."/>
            <person name="Bessette D."/>
            <person name="Bloom T."/>
            <person name="Bloom T."/>
            <person name="Boguslavskiy L."/>
            <person name="Bonnet C."/>
            <person name="Boukhgalter B."/>
            <person name="Bourzgui I."/>
            <person name="Brown A."/>
            <person name="Cahill P."/>
            <person name="Channer S."/>
            <person name="Cheshatsang Y."/>
            <person name="Chuda L."/>
            <person name="Citroen M."/>
            <person name="Collymore A."/>
            <person name="Cooke P."/>
            <person name="Costello M."/>
            <person name="D'Aco K."/>
            <person name="Daza R."/>
            <person name="De Haan G."/>
            <person name="DeGray S."/>
            <person name="DeMaso C."/>
            <person name="Dhargay N."/>
            <person name="Dooley K."/>
            <person name="Dooley E."/>
            <person name="Doricent M."/>
            <person name="Dorje P."/>
            <person name="Dorjee K."/>
            <person name="Dupes A."/>
            <person name="Elong R."/>
            <person name="Falk J."/>
            <person name="Farina A."/>
            <person name="Faro S."/>
            <person name="Ferguson D."/>
            <person name="Fisher S."/>
            <person name="Foley C.D."/>
            <person name="Franke A."/>
            <person name="Friedrich D."/>
            <person name="Gadbois L."/>
            <person name="Gearin G."/>
            <person name="Gearin C.R."/>
            <person name="Giannoukos G."/>
            <person name="Goode T."/>
            <person name="Graham J."/>
            <person name="Grandbois E."/>
            <person name="Grewal S."/>
            <person name="Gyaltsen K."/>
            <person name="Hafez N."/>
            <person name="Hagos B."/>
            <person name="Hall J."/>
            <person name="Henson C."/>
            <person name="Hollinger A."/>
            <person name="Honan T."/>
            <person name="Huard M.D."/>
            <person name="Hughes L."/>
            <person name="Hurhula B."/>
            <person name="Husby M.E."/>
            <person name="Kamat A."/>
            <person name="Kanga B."/>
            <person name="Kashin S."/>
            <person name="Khazanovich D."/>
            <person name="Kisner P."/>
            <person name="Lance K."/>
            <person name="Lara M."/>
            <person name="Lee W."/>
            <person name="Lennon N."/>
            <person name="Letendre F."/>
            <person name="LeVine R."/>
            <person name="Lipovsky A."/>
            <person name="Liu X."/>
            <person name="Liu J."/>
            <person name="Liu S."/>
            <person name="Lokyitsang T."/>
            <person name="Lokyitsang Y."/>
            <person name="Lubonja R."/>
            <person name="Lui A."/>
            <person name="MacDonald P."/>
            <person name="Magnisalis V."/>
            <person name="Maru K."/>
            <person name="Matthews C."/>
            <person name="McCusker W."/>
            <person name="McDonough S."/>
            <person name="Mehta T."/>
            <person name="Meldrim J."/>
            <person name="Meneus L."/>
            <person name="Mihai O."/>
            <person name="Mihalev A."/>
            <person name="Mihova T."/>
            <person name="Mittelman R."/>
            <person name="Mlenga V."/>
            <person name="Montmayeur A."/>
            <person name="Mulrain L."/>
            <person name="Navidi A."/>
            <person name="Naylor J."/>
            <person name="Negash T."/>
            <person name="Nguyen T."/>
            <person name="Nguyen N."/>
            <person name="Nicol R."/>
            <person name="Norbu C."/>
            <person name="Norbu N."/>
            <person name="Novod N."/>
            <person name="O'Neill B."/>
            <person name="Osman S."/>
            <person name="Markiewicz E."/>
            <person name="Oyono O.L."/>
            <person name="Patti C."/>
            <person name="Phunkhang P."/>
            <person name="Pierre F."/>
            <person name="Priest M."/>
            <person name="Raghuraman S."/>
            <person name="Rege F."/>
            <person name="Reyes R."/>
            <person name="Rise C."/>
            <person name="Rogov P."/>
            <person name="Ross K."/>
            <person name="Ryan E."/>
            <person name="Settipalli S."/>
            <person name="Shea T."/>
            <person name="Sherpa N."/>
            <person name="Shi L."/>
            <person name="Shih D."/>
            <person name="Sparrow T."/>
            <person name="Spaulding J."/>
            <person name="Stalker J."/>
            <person name="Stange-Thomann N."/>
            <person name="Stavropoulos S."/>
            <person name="Stone C."/>
            <person name="Strader C."/>
            <person name="Tesfaye S."/>
            <person name="Thomson T."/>
            <person name="Thoulutsang Y."/>
            <person name="Thoulutsang D."/>
            <person name="Topham K."/>
            <person name="Topping I."/>
            <person name="Tsamla T."/>
            <person name="Vassiliev H."/>
            <person name="Vo A."/>
            <person name="Wangchuk T."/>
            <person name="Wangdi T."/>
            <person name="Weiand M."/>
            <person name="Wilkinson J."/>
            <person name="Wilson A."/>
            <person name="Yadav S."/>
            <person name="Young G."/>
            <person name="Yu Q."/>
            <person name="Zembek L."/>
            <person name="Zhong D."/>
            <person name="Zimmer A."/>
            <person name="Zwirko Z."/>
            <person name="Jaffe D.B."/>
            <person name="Alvarez P."/>
            <person name="Brockman W."/>
            <person name="Butler J."/>
            <person name="Chin C."/>
            <person name="Gnerre S."/>
            <person name="MacCallum I."/>
            <person name="Graves J.A."/>
            <person name="Ponting C.P."/>
            <person name="Breen M."/>
            <person name="Samollow P.B."/>
            <person name="Lander E.S."/>
            <person name="Lindblad-Toh K."/>
        </authorList>
    </citation>
    <scope>NUCLEOTIDE SEQUENCE [LARGE SCALE GENOMIC DNA]</scope>
</reference>
<protein>
    <submittedName>
        <fullName evidence="1">Uncharacterized protein</fullName>
    </submittedName>
</protein>
<dbReference type="STRING" id="13616.ENSMODP00000044005"/>
<dbReference type="Proteomes" id="UP000002280">
    <property type="component" value="Chromosome 6"/>
</dbReference>